<feature type="domain" description="Glycosyl transferase family 1" evidence="2">
    <location>
        <begin position="202"/>
        <end position="352"/>
    </location>
</feature>
<dbReference type="GO" id="GO:0009103">
    <property type="term" value="P:lipopolysaccharide biosynthetic process"/>
    <property type="evidence" value="ECO:0007669"/>
    <property type="project" value="TreeGrafter"/>
</dbReference>
<dbReference type="EMBL" id="WHYR01000018">
    <property type="protein sequence ID" value="MQL52259.1"/>
    <property type="molecule type" value="Genomic_DNA"/>
</dbReference>
<dbReference type="Pfam" id="PF13439">
    <property type="entry name" value="Glyco_transf_4"/>
    <property type="match status" value="1"/>
</dbReference>
<dbReference type="SUPFAM" id="SSF53756">
    <property type="entry name" value="UDP-Glycosyltransferase/glycogen phosphorylase"/>
    <property type="match status" value="1"/>
</dbReference>
<keyword evidence="1 4" id="KW-0808">Transferase</keyword>
<evidence type="ECO:0000313" key="4">
    <source>
        <dbReference type="EMBL" id="MQL52259.1"/>
    </source>
</evidence>
<dbReference type="FunFam" id="3.40.50.2000:FF:000119">
    <property type="entry name" value="Glycosyl transferase group 1"/>
    <property type="match status" value="1"/>
</dbReference>
<sequence>MRIAVDARCAADRGRTGTHTYVLNLLAHMVRLSKETGKAGFDFLCYTSEPPCADVVKLCGKEGRAFITLPFPWRRNRLWVDLRLLPRLLRDRPHILFLHHLAPLLLTPFPVVTTVFDLAFLHFPDHFPRRSRFTLKRNTAHAVRRAERVITISEATKRDLLEIYGIPPEKVSVTYPGVDQYHFKPCVDSGTFESVRQRYRLPEHFFLYVGALQPRKNLIRLLTAYTTARSRGIEWPLVVAGPRAWLYEDIVAALDATPGVRYLDYVPFADLPVLYSLAGAFVYIPLYEGFGLPVLEAMACGTPVITSSVSSLPEVAGDAAVLVDPYDTEAIATALQRMAEDEELQRALREKGLARAREFSWERCARETLGVFEEVVKGVRH</sequence>
<dbReference type="InterPro" id="IPR028098">
    <property type="entry name" value="Glyco_trans_4-like_N"/>
</dbReference>
<protein>
    <submittedName>
        <fullName evidence="4">Glycosyltransferase</fullName>
    </submittedName>
</protein>
<dbReference type="OrthoDB" id="9797829at2"/>
<dbReference type="RefSeq" id="WP_152946175.1">
    <property type="nucleotide sequence ID" value="NZ_WHYR01000018.1"/>
</dbReference>
<keyword evidence="5" id="KW-1185">Reference proteome</keyword>
<dbReference type="CDD" id="cd03809">
    <property type="entry name" value="GT4_MtfB-like"/>
    <property type="match status" value="1"/>
</dbReference>
<evidence type="ECO:0000259" key="3">
    <source>
        <dbReference type="Pfam" id="PF13439"/>
    </source>
</evidence>
<dbReference type="AlphaFoldDB" id="A0A6N7IRX4"/>
<dbReference type="PANTHER" id="PTHR46401:SF2">
    <property type="entry name" value="GLYCOSYLTRANSFERASE WBBK-RELATED"/>
    <property type="match status" value="1"/>
</dbReference>
<dbReference type="Proteomes" id="UP000441717">
    <property type="component" value="Unassembled WGS sequence"/>
</dbReference>
<accession>A0A6N7IRX4</accession>
<dbReference type="GO" id="GO:0016757">
    <property type="term" value="F:glycosyltransferase activity"/>
    <property type="evidence" value="ECO:0007669"/>
    <property type="project" value="InterPro"/>
</dbReference>
<reference evidence="4 5" key="1">
    <citation type="submission" date="2019-10" db="EMBL/GenBank/DDBJ databases">
        <title>Comparative genomics of sulfur disproportionating microorganisms.</title>
        <authorList>
            <person name="Ward L.M."/>
            <person name="Bertran E."/>
            <person name="Johnston D."/>
        </authorList>
    </citation>
    <scope>NUCLEOTIDE SEQUENCE [LARGE SCALE GENOMIC DNA]</scope>
    <source>
        <strain evidence="4 5">DSM 14055</strain>
    </source>
</reference>
<evidence type="ECO:0000313" key="5">
    <source>
        <dbReference type="Proteomes" id="UP000441717"/>
    </source>
</evidence>
<organism evidence="4 5">
    <name type="scientific">Desulfofundulus thermobenzoicus</name>
    <dbReference type="NCBI Taxonomy" id="29376"/>
    <lineage>
        <taxon>Bacteria</taxon>
        <taxon>Bacillati</taxon>
        <taxon>Bacillota</taxon>
        <taxon>Clostridia</taxon>
        <taxon>Eubacteriales</taxon>
        <taxon>Peptococcaceae</taxon>
        <taxon>Desulfofundulus</taxon>
    </lineage>
</organism>
<dbReference type="Pfam" id="PF00534">
    <property type="entry name" value="Glycos_transf_1"/>
    <property type="match status" value="1"/>
</dbReference>
<dbReference type="PANTHER" id="PTHR46401">
    <property type="entry name" value="GLYCOSYLTRANSFERASE WBBK-RELATED"/>
    <property type="match status" value="1"/>
</dbReference>
<evidence type="ECO:0000259" key="2">
    <source>
        <dbReference type="Pfam" id="PF00534"/>
    </source>
</evidence>
<feature type="domain" description="Glycosyltransferase subfamily 4-like N-terminal" evidence="3">
    <location>
        <begin position="28"/>
        <end position="179"/>
    </location>
</feature>
<name>A0A6N7IRX4_9FIRM</name>
<proteinExistence type="predicted"/>
<comment type="caution">
    <text evidence="4">The sequence shown here is derived from an EMBL/GenBank/DDBJ whole genome shotgun (WGS) entry which is preliminary data.</text>
</comment>
<gene>
    <name evidence="4" type="ORF">GFC01_08240</name>
</gene>
<evidence type="ECO:0000256" key="1">
    <source>
        <dbReference type="ARBA" id="ARBA00022679"/>
    </source>
</evidence>
<dbReference type="Gene3D" id="3.40.50.2000">
    <property type="entry name" value="Glycogen Phosphorylase B"/>
    <property type="match status" value="2"/>
</dbReference>
<dbReference type="InterPro" id="IPR001296">
    <property type="entry name" value="Glyco_trans_1"/>
</dbReference>